<dbReference type="GO" id="GO:0008270">
    <property type="term" value="F:zinc ion binding"/>
    <property type="evidence" value="ECO:0007669"/>
    <property type="project" value="InterPro"/>
</dbReference>
<name>A0A9W9IS50_9EURO</name>
<protein>
    <recommendedName>
        <fullName evidence="6">Zn(2)-C6 fungal-type domain-containing protein</fullName>
    </recommendedName>
</protein>
<evidence type="ECO:0000313" key="7">
    <source>
        <dbReference type="EMBL" id="KAJ5182100.1"/>
    </source>
</evidence>
<evidence type="ECO:0000259" key="6">
    <source>
        <dbReference type="PROSITE" id="PS50048"/>
    </source>
</evidence>
<dbReference type="PANTHER" id="PTHR47655:SF2">
    <property type="entry name" value="QUINIC ACID UTILIZATION ACTIVATOR"/>
    <property type="match status" value="1"/>
</dbReference>
<dbReference type="GO" id="GO:0045944">
    <property type="term" value="P:positive regulation of transcription by RNA polymerase II"/>
    <property type="evidence" value="ECO:0007669"/>
    <property type="project" value="TreeGrafter"/>
</dbReference>
<reference evidence="7" key="1">
    <citation type="submission" date="2022-11" db="EMBL/GenBank/DDBJ databases">
        <authorList>
            <person name="Petersen C."/>
        </authorList>
    </citation>
    <scope>NUCLEOTIDE SEQUENCE</scope>
    <source>
        <strain evidence="7">IBT 20477</strain>
    </source>
</reference>
<dbReference type="SUPFAM" id="SSF57701">
    <property type="entry name" value="Zn2/Cys6 DNA-binding domain"/>
    <property type="match status" value="1"/>
</dbReference>
<dbReference type="GO" id="GO:0000981">
    <property type="term" value="F:DNA-binding transcription factor activity, RNA polymerase II-specific"/>
    <property type="evidence" value="ECO:0007669"/>
    <property type="project" value="InterPro"/>
</dbReference>
<evidence type="ECO:0000313" key="8">
    <source>
        <dbReference type="Proteomes" id="UP001150942"/>
    </source>
</evidence>
<keyword evidence="5" id="KW-0539">Nucleus</keyword>
<keyword evidence="4" id="KW-0804">Transcription</keyword>
<gene>
    <name evidence="7" type="ORF">N7449_012247</name>
</gene>
<keyword evidence="3" id="KW-0238">DNA-binding</keyword>
<dbReference type="InterPro" id="IPR007219">
    <property type="entry name" value="XnlR_reg_dom"/>
</dbReference>
<keyword evidence="1" id="KW-0479">Metal-binding</keyword>
<organism evidence="7 8">
    <name type="scientific">Penicillium cf. viridicatum</name>
    <dbReference type="NCBI Taxonomy" id="2972119"/>
    <lineage>
        <taxon>Eukaryota</taxon>
        <taxon>Fungi</taxon>
        <taxon>Dikarya</taxon>
        <taxon>Ascomycota</taxon>
        <taxon>Pezizomycotina</taxon>
        <taxon>Eurotiomycetes</taxon>
        <taxon>Eurotiomycetidae</taxon>
        <taxon>Eurotiales</taxon>
        <taxon>Aspergillaceae</taxon>
        <taxon>Penicillium</taxon>
    </lineage>
</organism>
<dbReference type="AlphaFoldDB" id="A0A9W9IS50"/>
<dbReference type="Pfam" id="PF04082">
    <property type="entry name" value="Fungal_trans"/>
    <property type="match status" value="1"/>
</dbReference>
<feature type="domain" description="Zn(2)-C6 fungal-type" evidence="6">
    <location>
        <begin position="19"/>
        <end position="49"/>
    </location>
</feature>
<dbReference type="InterPro" id="IPR001138">
    <property type="entry name" value="Zn2Cys6_DnaBD"/>
</dbReference>
<dbReference type="CDD" id="cd12148">
    <property type="entry name" value="fungal_TF_MHR"/>
    <property type="match status" value="1"/>
</dbReference>
<dbReference type="EMBL" id="JAPQKQ010000009">
    <property type="protein sequence ID" value="KAJ5182100.1"/>
    <property type="molecule type" value="Genomic_DNA"/>
</dbReference>
<dbReference type="PANTHER" id="PTHR47655">
    <property type="entry name" value="QUINIC ACID UTILIZATION ACTIVATOR"/>
    <property type="match status" value="1"/>
</dbReference>
<dbReference type="PROSITE" id="PS00463">
    <property type="entry name" value="ZN2_CY6_FUNGAL_1"/>
    <property type="match status" value="1"/>
</dbReference>
<evidence type="ECO:0000256" key="3">
    <source>
        <dbReference type="ARBA" id="ARBA00023125"/>
    </source>
</evidence>
<dbReference type="SMART" id="SM00066">
    <property type="entry name" value="GAL4"/>
    <property type="match status" value="1"/>
</dbReference>
<sequence>MDNQGSRPRAAKRTRISRACNPCRSRKRRCDGQQPSCLACSSTQHPCSYDSGMKKRGLPTGYVRSLELLWALMFTVIPQSMRIVTQLIPDIQFALDSHGKLVMVSRFVRDPDILRQTWEDSGIQMTLDNLLSNASDNFNTDATSTSVESKPASTVELLQFMVGSFEANQIQVADGGRHVPDPVLWPAGTNNSERLSYQQLFTVHASPADPVVLSSFPPHAQRLLDLYFTHTHSWLPMVQKHKMYEILYSPSRPVEAGGLATFWAISAYASLQASCEPFSPVSPAHGCGVFLTPEQIYLKARHQIPNEQAQEPGYVQALLILSLFKLHKGEIGKAWRLIGQAVRLLLDLGTLFPKSYGSNTARYSGNDDERIKLLLSCFVLDTVVSCHLHKPPISERWISAPYPCWPRRARTSGNRRSCAWASLSINDQVTSHVAINRGGH</sequence>
<dbReference type="Proteomes" id="UP001150942">
    <property type="component" value="Unassembled WGS sequence"/>
</dbReference>
<dbReference type="CDD" id="cd00067">
    <property type="entry name" value="GAL4"/>
    <property type="match status" value="1"/>
</dbReference>
<evidence type="ECO:0000256" key="5">
    <source>
        <dbReference type="ARBA" id="ARBA00023242"/>
    </source>
</evidence>
<dbReference type="PROSITE" id="PS50048">
    <property type="entry name" value="ZN2_CY6_FUNGAL_2"/>
    <property type="match status" value="1"/>
</dbReference>
<evidence type="ECO:0000256" key="4">
    <source>
        <dbReference type="ARBA" id="ARBA00023163"/>
    </source>
</evidence>
<evidence type="ECO:0000256" key="2">
    <source>
        <dbReference type="ARBA" id="ARBA00023015"/>
    </source>
</evidence>
<dbReference type="GO" id="GO:0003677">
    <property type="term" value="F:DNA binding"/>
    <property type="evidence" value="ECO:0007669"/>
    <property type="project" value="UniProtKB-KW"/>
</dbReference>
<dbReference type="OrthoDB" id="4064873at2759"/>
<dbReference type="SMART" id="SM00906">
    <property type="entry name" value="Fungal_trans"/>
    <property type="match status" value="1"/>
</dbReference>
<comment type="caution">
    <text evidence="7">The sequence shown here is derived from an EMBL/GenBank/DDBJ whole genome shotgun (WGS) entry which is preliminary data.</text>
</comment>
<dbReference type="Pfam" id="PF00172">
    <property type="entry name" value="Zn_clus"/>
    <property type="match status" value="1"/>
</dbReference>
<dbReference type="InterPro" id="IPR036864">
    <property type="entry name" value="Zn2-C6_fun-type_DNA-bd_sf"/>
</dbReference>
<keyword evidence="2" id="KW-0805">Transcription regulation</keyword>
<dbReference type="InterPro" id="IPR052783">
    <property type="entry name" value="Metabolic/Drug-Res_Regulator"/>
</dbReference>
<dbReference type="Gene3D" id="4.10.240.10">
    <property type="entry name" value="Zn(2)-C6 fungal-type DNA-binding domain"/>
    <property type="match status" value="1"/>
</dbReference>
<accession>A0A9W9IS50</accession>
<proteinExistence type="predicted"/>
<keyword evidence="8" id="KW-1185">Reference proteome</keyword>
<dbReference type="GO" id="GO:0006351">
    <property type="term" value="P:DNA-templated transcription"/>
    <property type="evidence" value="ECO:0007669"/>
    <property type="project" value="InterPro"/>
</dbReference>
<evidence type="ECO:0000256" key="1">
    <source>
        <dbReference type="ARBA" id="ARBA00022723"/>
    </source>
</evidence>
<reference evidence="7" key="2">
    <citation type="journal article" date="2023" name="IMA Fungus">
        <title>Comparative genomic study of the Penicillium genus elucidates a diverse pangenome and 15 lateral gene transfer events.</title>
        <authorList>
            <person name="Petersen C."/>
            <person name="Sorensen T."/>
            <person name="Nielsen M.R."/>
            <person name="Sondergaard T.E."/>
            <person name="Sorensen J.L."/>
            <person name="Fitzpatrick D.A."/>
            <person name="Frisvad J.C."/>
            <person name="Nielsen K.L."/>
        </authorList>
    </citation>
    <scope>NUCLEOTIDE SEQUENCE</scope>
    <source>
        <strain evidence="7">IBT 20477</strain>
    </source>
</reference>